<dbReference type="Pfam" id="PF04542">
    <property type="entry name" value="Sigma70_r2"/>
    <property type="match status" value="1"/>
</dbReference>
<evidence type="ECO:0000256" key="4">
    <source>
        <dbReference type="ARBA" id="ARBA00023125"/>
    </source>
</evidence>
<dbReference type="InterPro" id="IPR039425">
    <property type="entry name" value="RNA_pol_sigma-70-like"/>
</dbReference>
<dbReference type="Proteomes" id="UP000549971">
    <property type="component" value="Unassembled WGS sequence"/>
</dbReference>
<comment type="caution">
    <text evidence="8">The sequence shown here is derived from an EMBL/GenBank/DDBJ whole genome shotgun (WGS) entry which is preliminary data.</text>
</comment>
<keyword evidence="4" id="KW-0238">DNA-binding</keyword>
<reference evidence="8 9" key="1">
    <citation type="submission" date="2020-08" db="EMBL/GenBank/DDBJ databases">
        <title>Sequencing the genomes of 1000 actinobacteria strains.</title>
        <authorList>
            <person name="Klenk H.-P."/>
        </authorList>
    </citation>
    <scope>NUCLEOTIDE SEQUENCE [LARGE SCALE GENOMIC DNA]</scope>
    <source>
        <strain evidence="8 9">DSM 28967</strain>
    </source>
</reference>
<dbReference type="Gene3D" id="1.10.10.10">
    <property type="entry name" value="Winged helix-like DNA-binding domain superfamily/Winged helix DNA-binding domain"/>
    <property type="match status" value="1"/>
</dbReference>
<evidence type="ECO:0000259" key="6">
    <source>
        <dbReference type="Pfam" id="PF04542"/>
    </source>
</evidence>
<evidence type="ECO:0000256" key="3">
    <source>
        <dbReference type="ARBA" id="ARBA00023082"/>
    </source>
</evidence>
<keyword evidence="9" id="KW-1185">Reference proteome</keyword>
<dbReference type="InterPro" id="IPR036388">
    <property type="entry name" value="WH-like_DNA-bd_sf"/>
</dbReference>
<evidence type="ECO:0000313" key="8">
    <source>
        <dbReference type="EMBL" id="MBB5837303.1"/>
    </source>
</evidence>
<gene>
    <name evidence="8" type="ORF">HDA39_004037</name>
</gene>
<keyword evidence="2" id="KW-0805">Transcription regulation</keyword>
<dbReference type="InterPro" id="IPR013249">
    <property type="entry name" value="RNA_pol_sigma70_r4_t2"/>
</dbReference>
<dbReference type="InterPro" id="IPR014284">
    <property type="entry name" value="RNA_pol_sigma-70_dom"/>
</dbReference>
<dbReference type="NCBIfam" id="TIGR02983">
    <property type="entry name" value="SigE-fam_strep"/>
    <property type="match status" value="1"/>
</dbReference>
<dbReference type="Pfam" id="PF08281">
    <property type="entry name" value="Sigma70_r4_2"/>
    <property type="match status" value="1"/>
</dbReference>
<dbReference type="RefSeq" id="WP_184797223.1">
    <property type="nucleotide sequence ID" value="NZ_JACHMY010000001.1"/>
</dbReference>
<dbReference type="GO" id="GO:0006352">
    <property type="term" value="P:DNA-templated transcription initiation"/>
    <property type="evidence" value="ECO:0007669"/>
    <property type="project" value="InterPro"/>
</dbReference>
<comment type="similarity">
    <text evidence="1">Belongs to the sigma-70 factor family. ECF subfamily.</text>
</comment>
<keyword evidence="5" id="KW-0804">Transcription</keyword>
<dbReference type="InterPro" id="IPR013324">
    <property type="entry name" value="RNA_pol_sigma_r3/r4-like"/>
</dbReference>
<keyword evidence="3" id="KW-0731">Sigma factor</keyword>
<evidence type="ECO:0000259" key="7">
    <source>
        <dbReference type="Pfam" id="PF08281"/>
    </source>
</evidence>
<evidence type="ECO:0000256" key="2">
    <source>
        <dbReference type="ARBA" id="ARBA00023015"/>
    </source>
</evidence>
<dbReference type="SUPFAM" id="SSF88659">
    <property type="entry name" value="Sigma3 and sigma4 domains of RNA polymerase sigma factors"/>
    <property type="match status" value="1"/>
</dbReference>
<feature type="domain" description="RNA polymerase sigma-70 region 2" evidence="6">
    <location>
        <begin position="23"/>
        <end position="87"/>
    </location>
</feature>
<dbReference type="InterPro" id="IPR013325">
    <property type="entry name" value="RNA_pol_sigma_r2"/>
</dbReference>
<accession>A0A7W9MVS3</accession>
<dbReference type="Gene3D" id="1.10.1740.10">
    <property type="match status" value="1"/>
</dbReference>
<dbReference type="AlphaFoldDB" id="A0A7W9MVS3"/>
<dbReference type="SUPFAM" id="SSF88946">
    <property type="entry name" value="Sigma2 domain of RNA polymerase sigma factors"/>
    <property type="match status" value="1"/>
</dbReference>
<evidence type="ECO:0000256" key="1">
    <source>
        <dbReference type="ARBA" id="ARBA00010641"/>
    </source>
</evidence>
<protein>
    <submittedName>
        <fullName evidence="8">RNA polymerase sigma-70 factor (Sigma-E family)</fullName>
    </submittedName>
</protein>
<dbReference type="NCBIfam" id="TIGR02937">
    <property type="entry name" value="sigma70-ECF"/>
    <property type="match status" value="1"/>
</dbReference>
<dbReference type="PANTHER" id="PTHR43133:SF50">
    <property type="entry name" value="ECF RNA POLYMERASE SIGMA FACTOR SIGM"/>
    <property type="match status" value="1"/>
</dbReference>
<organism evidence="8 9">
    <name type="scientific">Kribbella italica</name>
    <dbReference type="NCBI Taxonomy" id="1540520"/>
    <lineage>
        <taxon>Bacteria</taxon>
        <taxon>Bacillati</taxon>
        <taxon>Actinomycetota</taxon>
        <taxon>Actinomycetes</taxon>
        <taxon>Propionibacteriales</taxon>
        <taxon>Kribbellaceae</taxon>
        <taxon>Kribbella</taxon>
    </lineage>
</organism>
<evidence type="ECO:0000256" key="5">
    <source>
        <dbReference type="ARBA" id="ARBA00023163"/>
    </source>
</evidence>
<name>A0A7W9MVS3_9ACTN</name>
<dbReference type="PANTHER" id="PTHR43133">
    <property type="entry name" value="RNA POLYMERASE ECF-TYPE SIGMA FACTO"/>
    <property type="match status" value="1"/>
</dbReference>
<feature type="domain" description="RNA polymerase sigma factor 70 region 4 type 2" evidence="7">
    <location>
        <begin position="109"/>
        <end position="161"/>
    </location>
</feature>
<dbReference type="InterPro" id="IPR014325">
    <property type="entry name" value="RNA_pol_sigma-E_actinobac"/>
</dbReference>
<proteinExistence type="inferred from homology"/>
<evidence type="ECO:0000313" key="9">
    <source>
        <dbReference type="Proteomes" id="UP000549971"/>
    </source>
</evidence>
<dbReference type="InterPro" id="IPR007627">
    <property type="entry name" value="RNA_pol_sigma70_r2"/>
</dbReference>
<sequence length="178" mass="19914">MLGNHLLGKQRRDQEFSEYVATRRSRLVGTAYLLCGDRHQAEDLVQTALAKLYVAWPRVRRSDGADAYVRRILVNAGIDASRRAWRREHASSELPEQPVDEGLGLEDRDELMAALSTLAAGQRRIIVLRFWLGLSVEETAADLQITTGTVKSQSSKALQNLRGQLTDPRLAELMEDAS</sequence>
<dbReference type="GO" id="GO:0016987">
    <property type="term" value="F:sigma factor activity"/>
    <property type="evidence" value="ECO:0007669"/>
    <property type="project" value="UniProtKB-KW"/>
</dbReference>
<dbReference type="EMBL" id="JACHMY010000001">
    <property type="protein sequence ID" value="MBB5837303.1"/>
    <property type="molecule type" value="Genomic_DNA"/>
</dbReference>
<dbReference type="GO" id="GO:0003677">
    <property type="term" value="F:DNA binding"/>
    <property type="evidence" value="ECO:0007669"/>
    <property type="project" value="UniProtKB-KW"/>
</dbReference>
<dbReference type="CDD" id="cd06171">
    <property type="entry name" value="Sigma70_r4"/>
    <property type="match status" value="1"/>
</dbReference>